<evidence type="ECO:0000313" key="2">
    <source>
        <dbReference type="EMBL" id="OTF95360.1"/>
    </source>
</evidence>
<dbReference type="AlphaFoldDB" id="A0A251SD50"/>
<organism evidence="2 3">
    <name type="scientific">Helianthus annuus</name>
    <name type="common">Common sunflower</name>
    <dbReference type="NCBI Taxonomy" id="4232"/>
    <lineage>
        <taxon>Eukaryota</taxon>
        <taxon>Viridiplantae</taxon>
        <taxon>Streptophyta</taxon>
        <taxon>Embryophyta</taxon>
        <taxon>Tracheophyta</taxon>
        <taxon>Spermatophyta</taxon>
        <taxon>Magnoliopsida</taxon>
        <taxon>eudicotyledons</taxon>
        <taxon>Gunneridae</taxon>
        <taxon>Pentapetalae</taxon>
        <taxon>asterids</taxon>
        <taxon>campanulids</taxon>
        <taxon>Asterales</taxon>
        <taxon>Asteraceae</taxon>
        <taxon>Asteroideae</taxon>
        <taxon>Heliantheae alliance</taxon>
        <taxon>Heliantheae</taxon>
        <taxon>Helianthus</taxon>
    </lineage>
</organism>
<dbReference type="EMBL" id="MNCJ02000330">
    <property type="protein sequence ID" value="KAF5765280.1"/>
    <property type="molecule type" value="Genomic_DNA"/>
</dbReference>
<proteinExistence type="predicted"/>
<dbReference type="EMBL" id="CM007904">
    <property type="protein sequence ID" value="OTF95360.1"/>
    <property type="molecule type" value="Genomic_DNA"/>
</dbReference>
<keyword evidence="3" id="KW-1185">Reference proteome</keyword>
<gene>
    <name evidence="2" type="ORF">HannXRQ_Chr15g0482211</name>
    <name evidence="1" type="ORF">HanXRQr2_Chr15g0701911</name>
</gene>
<dbReference type="Proteomes" id="UP000215914">
    <property type="component" value="Chromosome 15"/>
</dbReference>
<reference evidence="1 3" key="1">
    <citation type="journal article" date="2017" name="Nature">
        <title>The sunflower genome provides insights into oil metabolism, flowering and Asterid evolution.</title>
        <authorList>
            <person name="Badouin H."/>
            <person name="Gouzy J."/>
            <person name="Grassa C.J."/>
            <person name="Murat F."/>
            <person name="Staton S.E."/>
            <person name="Cottret L."/>
            <person name="Lelandais-Briere C."/>
            <person name="Owens G.L."/>
            <person name="Carrere S."/>
            <person name="Mayjonade B."/>
            <person name="Legrand L."/>
            <person name="Gill N."/>
            <person name="Kane N.C."/>
            <person name="Bowers J.E."/>
            <person name="Hubner S."/>
            <person name="Bellec A."/>
            <person name="Berard A."/>
            <person name="Berges H."/>
            <person name="Blanchet N."/>
            <person name="Boniface M.C."/>
            <person name="Brunel D."/>
            <person name="Catrice O."/>
            <person name="Chaidir N."/>
            <person name="Claudel C."/>
            <person name="Donnadieu C."/>
            <person name="Faraut T."/>
            <person name="Fievet G."/>
            <person name="Helmstetter N."/>
            <person name="King M."/>
            <person name="Knapp S.J."/>
            <person name="Lai Z."/>
            <person name="Le Paslier M.C."/>
            <person name="Lippi Y."/>
            <person name="Lorenzon L."/>
            <person name="Mandel J.R."/>
            <person name="Marage G."/>
            <person name="Marchand G."/>
            <person name="Marquand E."/>
            <person name="Bret-Mestries E."/>
            <person name="Morien E."/>
            <person name="Nambeesan S."/>
            <person name="Nguyen T."/>
            <person name="Pegot-Espagnet P."/>
            <person name="Pouilly N."/>
            <person name="Raftis F."/>
            <person name="Sallet E."/>
            <person name="Schiex T."/>
            <person name="Thomas J."/>
            <person name="Vandecasteele C."/>
            <person name="Vares D."/>
            <person name="Vear F."/>
            <person name="Vautrin S."/>
            <person name="Crespi M."/>
            <person name="Mangin B."/>
            <person name="Burke J.M."/>
            <person name="Salse J."/>
            <person name="Munos S."/>
            <person name="Vincourt P."/>
            <person name="Rieseberg L.H."/>
            <person name="Langlade N.B."/>
        </authorList>
    </citation>
    <scope>NUCLEOTIDE SEQUENCE [LARGE SCALE GENOMIC DNA]</scope>
    <source>
        <strain evidence="3">cv. SF193</strain>
        <tissue evidence="1">Leaves</tissue>
    </source>
</reference>
<accession>A0A251SD50</accession>
<evidence type="ECO:0000313" key="3">
    <source>
        <dbReference type="Proteomes" id="UP000215914"/>
    </source>
</evidence>
<evidence type="ECO:0000313" key="1">
    <source>
        <dbReference type="EMBL" id="KAF5765280.1"/>
    </source>
</evidence>
<protein>
    <submittedName>
        <fullName evidence="2">Uncharacterized protein</fullName>
    </submittedName>
</protein>
<dbReference type="Gramene" id="mRNA:HanXRQr2_Chr15g0701911">
    <property type="protein sequence ID" value="CDS:HanXRQr2_Chr15g0701911.1"/>
    <property type="gene ID" value="HanXRQr2_Chr15g0701911"/>
</dbReference>
<name>A0A251SD50_HELAN</name>
<reference evidence="1" key="3">
    <citation type="submission" date="2020-06" db="EMBL/GenBank/DDBJ databases">
        <title>Helianthus annuus Genome sequencing and assembly Release 2.</title>
        <authorList>
            <person name="Gouzy J."/>
            <person name="Langlade N."/>
            <person name="Munos S."/>
        </authorList>
    </citation>
    <scope>NUCLEOTIDE SEQUENCE</scope>
    <source>
        <tissue evidence="1">Leaves</tissue>
    </source>
</reference>
<sequence>MTANSLNLGPTTALSSPTCFLLERSGKKKGESCSGNQNCFSFGPSFYGVVSCKRNSES</sequence>
<dbReference type="InParanoid" id="A0A251SD50"/>
<reference evidence="2" key="2">
    <citation type="submission" date="2017-02" db="EMBL/GenBank/DDBJ databases">
        <title>Sunflower complete genome.</title>
        <authorList>
            <person name="Langlade N."/>
            <person name="Munos S."/>
        </authorList>
    </citation>
    <scope>NUCLEOTIDE SEQUENCE [LARGE SCALE GENOMIC DNA]</scope>
    <source>
        <tissue evidence="2">Leaves</tissue>
    </source>
</reference>